<sequence length="581" mass="62876">MSSRPKPQIISDGDPPPFSIEDAYGSYSPAASCIEYSPDGQLLAAGGDDRAIHVWNAKSGQHTRKLTSGHPVRWLSFSHSGRHLAAVCSDDECARVVVWDMHQDGKDPGRVETSYETDGSVEGFRYRVAFSPDDSLIAVMTPLRVIVQSATSGELVLDVAKMTDNSRFASVLGFSSDSRQLLYAYSEETLKDNASFLEVRSSDMEGRQQTSFSLSLAFPSTSFPYRLPRLATEAVVDVAFSPDGTHLAYAAGNMGDVFIYNLLTMGFTVQLPGSASSANRGSLSFFPDGRRILDTCQGSNVKVWDISTGEKVLSYSVSATKYDLGIISPDGRTLVRDWVENEAEFGLEMLDVASGRQLWRTASFFSALAVAFVPAGDRLVVGLEDGALQVLDASTGRVLLPKDDSNGRPGSSLELESTSAIPTRSRAAASRQLAAWDDDSILNLPATLGNSAQRPRQRSHDTASQQVRKGRHGSTAHDQDSGLLSRLSSHFRPNRTKSSSSGEHRISRAFQLVHVGRARNLVLAAGEQGGRHQERHQLHSDDSSTSPSPAASDRAPSPRNREDRSESSMSSGNCSREAAPE</sequence>
<dbReference type="AlphaFoldDB" id="A0A5M3MBA2"/>
<keyword evidence="5" id="KW-0378">Hydrolase</keyword>
<dbReference type="GeneID" id="19202237"/>
<dbReference type="InterPro" id="IPR015943">
    <property type="entry name" value="WD40/YVTN_repeat-like_dom_sf"/>
</dbReference>
<dbReference type="GO" id="GO:0008233">
    <property type="term" value="F:peptidase activity"/>
    <property type="evidence" value="ECO:0007669"/>
    <property type="project" value="UniProtKB-KW"/>
</dbReference>
<dbReference type="InterPro" id="IPR019775">
    <property type="entry name" value="WD40_repeat_CS"/>
</dbReference>
<feature type="region of interest" description="Disordered" evidence="4">
    <location>
        <begin position="399"/>
        <end position="426"/>
    </location>
</feature>
<accession>A0A5M3MBA2</accession>
<dbReference type="InterPro" id="IPR036322">
    <property type="entry name" value="WD40_repeat_dom_sf"/>
</dbReference>
<organism evidence="5 6">
    <name type="scientific">Coniophora puteana (strain RWD-64-598)</name>
    <name type="common">Brown rot fungus</name>
    <dbReference type="NCBI Taxonomy" id="741705"/>
    <lineage>
        <taxon>Eukaryota</taxon>
        <taxon>Fungi</taxon>
        <taxon>Dikarya</taxon>
        <taxon>Basidiomycota</taxon>
        <taxon>Agaricomycotina</taxon>
        <taxon>Agaricomycetes</taxon>
        <taxon>Agaricomycetidae</taxon>
        <taxon>Boletales</taxon>
        <taxon>Coniophorineae</taxon>
        <taxon>Coniophoraceae</taxon>
        <taxon>Coniophora</taxon>
    </lineage>
</organism>
<name>A0A5M3MBA2_CONPW</name>
<comment type="caution">
    <text evidence="5">The sequence shown here is derived from an EMBL/GenBank/DDBJ whole genome shotgun (WGS) entry which is preliminary data.</text>
</comment>
<feature type="compositionally biased region" description="Basic and acidic residues" evidence="4">
    <location>
        <begin position="529"/>
        <end position="542"/>
    </location>
</feature>
<feature type="repeat" description="WD" evidence="3">
    <location>
        <begin position="282"/>
        <end position="314"/>
    </location>
</feature>
<evidence type="ECO:0000256" key="4">
    <source>
        <dbReference type="SAM" id="MobiDB-lite"/>
    </source>
</evidence>
<dbReference type="GO" id="GO:0006508">
    <property type="term" value="P:proteolysis"/>
    <property type="evidence" value="ECO:0007669"/>
    <property type="project" value="UniProtKB-KW"/>
</dbReference>
<feature type="repeat" description="WD" evidence="3">
    <location>
        <begin position="24"/>
        <end position="65"/>
    </location>
</feature>
<dbReference type="Gene3D" id="2.130.10.10">
    <property type="entry name" value="YVTN repeat-like/Quinoprotein amine dehydrogenase"/>
    <property type="match status" value="2"/>
</dbReference>
<evidence type="ECO:0000313" key="5">
    <source>
        <dbReference type="EMBL" id="EIW76286.1"/>
    </source>
</evidence>
<proteinExistence type="predicted"/>
<keyword evidence="5" id="KW-0645">Protease</keyword>
<feature type="region of interest" description="Disordered" evidence="4">
    <location>
        <begin position="1"/>
        <end position="20"/>
    </location>
</feature>
<dbReference type="PANTHER" id="PTHR19879:SF9">
    <property type="entry name" value="TRANSCRIPTION INITIATION FACTOR TFIID SUBUNIT 5"/>
    <property type="match status" value="1"/>
</dbReference>
<reference evidence="6" key="1">
    <citation type="journal article" date="2012" name="Science">
        <title>The Paleozoic origin of enzymatic lignin decomposition reconstructed from 31 fungal genomes.</title>
        <authorList>
            <person name="Floudas D."/>
            <person name="Binder M."/>
            <person name="Riley R."/>
            <person name="Barry K."/>
            <person name="Blanchette R.A."/>
            <person name="Henrissat B."/>
            <person name="Martinez A.T."/>
            <person name="Otillar R."/>
            <person name="Spatafora J.W."/>
            <person name="Yadav J.S."/>
            <person name="Aerts A."/>
            <person name="Benoit I."/>
            <person name="Boyd A."/>
            <person name="Carlson A."/>
            <person name="Copeland A."/>
            <person name="Coutinho P.M."/>
            <person name="de Vries R.P."/>
            <person name="Ferreira P."/>
            <person name="Findley K."/>
            <person name="Foster B."/>
            <person name="Gaskell J."/>
            <person name="Glotzer D."/>
            <person name="Gorecki P."/>
            <person name="Heitman J."/>
            <person name="Hesse C."/>
            <person name="Hori C."/>
            <person name="Igarashi K."/>
            <person name="Jurgens J.A."/>
            <person name="Kallen N."/>
            <person name="Kersten P."/>
            <person name="Kohler A."/>
            <person name="Kuees U."/>
            <person name="Kumar T.K.A."/>
            <person name="Kuo A."/>
            <person name="LaButti K."/>
            <person name="Larrondo L.F."/>
            <person name="Lindquist E."/>
            <person name="Ling A."/>
            <person name="Lombard V."/>
            <person name="Lucas S."/>
            <person name="Lundell T."/>
            <person name="Martin R."/>
            <person name="McLaughlin D.J."/>
            <person name="Morgenstern I."/>
            <person name="Morin E."/>
            <person name="Murat C."/>
            <person name="Nagy L.G."/>
            <person name="Nolan M."/>
            <person name="Ohm R.A."/>
            <person name="Patyshakuliyeva A."/>
            <person name="Rokas A."/>
            <person name="Ruiz-Duenas F.J."/>
            <person name="Sabat G."/>
            <person name="Salamov A."/>
            <person name="Samejima M."/>
            <person name="Schmutz J."/>
            <person name="Slot J.C."/>
            <person name="St John F."/>
            <person name="Stenlid J."/>
            <person name="Sun H."/>
            <person name="Sun S."/>
            <person name="Syed K."/>
            <person name="Tsang A."/>
            <person name="Wiebenga A."/>
            <person name="Young D."/>
            <person name="Pisabarro A."/>
            <person name="Eastwood D.C."/>
            <person name="Martin F."/>
            <person name="Cullen D."/>
            <person name="Grigoriev I.V."/>
            <person name="Hibbett D.S."/>
        </authorList>
    </citation>
    <scope>NUCLEOTIDE SEQUENCE [LARGE SCALE GENOMIC DNA]</scope>
    <source>
        <strain evidence="6">RWD-64-598 SS2</strain>
    </source>
</reference>
<dbReference type="PROSITE" id="PS50294">
    <property type="entry name" value="WD_REPEATS_REGION"/>
    <property type="match status" value="1"/>
</dbReference>
<keyword evidence="6" id="KW-1185">Reference proteome</keyword>
<dbReference type="SUPFAM" id="SSF50978">
    <property type="entry name" value="WD40 repeat-like"/>
    <property type="match status" value="1"/>
</dbReference>
<dbReference type="SMART" id="SM00320">
    <property type="entry name" value="WD40"/>
    <property type="match status" value="5"/>
</dbReference>
<protein>
    <submittedName>
        <fullName evidence="5">Tricorn protease domain 2-containing protein</fullName>
    </submittedName>
</protein>
<feature type="region of interest" description="Disordered" evidence="4">
    <location>
        <begin position="527"/>
        <end position="581"/>
    </location>
</feature>
<dbReference type="RefSeq" id="XP_007773532.1">
    <property type="nucleotide sequence ID" value="XM_007775342.1"/>
</dbReference>
<dbReference type="PROSITE" id="PS00678">
    <property type="entry name" value="WD_REPEATS_1"/>
    <property type="match status" value="1"/>
</dbReference>
<dbReference type="InterPro" id="IPR001680">
    <property type="entry name" value="WD40_rpt"/>
</dbReference>
<keyword evidence="1 3" id="KW-0853">WD repeat</keyword>
<dbReference type="PANTHER" id="PTHR19879">
    <property type="entry name" value="TRANSCRIPTION INITIATION FACTOR TFIID"/>
    <property type="match status" value="1"/>
</dbReference>
<keyword evidence="2" id="KW-0677">Repeat</keyword>
<evidence type="ECO:0000256" key="3">
    <source>
        <dbReference type="PROSITE-ProRule" id="PRU00221"/>
    </source>
</evidence>
<evidence type="ECO:0000256" key="1">
    <source>
        <dbReference type="ARBA" id="ARBA00022574"/>
    </source>
</evidence>
<dbReference type="EMBL" id="JH711586">
    <property type="protein sequence ID" value="EIW76286.1"/>
    <property type="molecule type" value="Genomic_DNA"/>
</dbReference>
<feature type="compositionally biased region" description="Low complexity" evidence="4">
    <location>
        <begin position="543"/>
        <end position="558"/>
    </location>
</feature>
<evidence type="ECO:0000256" key="2">
    <source>
        <dbReference type="ARBA" id="ARBA00022737"/>
    </source>
</evidence>
<dbReference type="PROSITE" id="PS50082">
    <property type="entry name" value="WD_REPEATS_2"/>
    <property type="match status" value="2"/>
</dbReference>
<dbReference type="Pfam" id="PF00400">
    <property type="entry name" value="WD40"/>
    <property type="match status" value="2"/>
</dbReference>
<dbReference type="Proteomes" id="UP000053558">
    <property type="component" value="Unassembled WGS sequence"/>
</dbReference>
<dbReference type="OrthoDB" id="2911645at2759"/>
<evidence type="ECO:0000313" key="6">
    <source>
        <dbReference type="Proteomes" id="UP000053558"/>
    </source>
</evidence>
<gene>
    <name evidence="5" type="ORF">CONPUDRAFT_146772</name>
</gene>
<dbReference type="KEGG" id="cput:CONPUDRAFT_146772"/>
<feature type="region of interest" description="Disordered" evidence="4">
    <location>
        <begin position="446"/>
        <end position="505"/>
    </location>
</feature>